<organism evidence="1 2">
    <name type="scientific">Trichoderma parareesei</name>
    <name type="common">Filamentous fungus</name>
    <dbReference type="NCBI Taxonomy" id="858221"/>
    <lineage>
        <taxon>Eukaryota</taxon>
        <taxon>Fungi</taxon>
        <taxon>Dikarya</taxon>
        <taxon>Ascomycota</taxon>
        <taxon>Pezizomycotina</taxon>
        <taxon>Sordariomycetes</taxon>
        <taxon>Hypocreomycetidae</taxon>
        <taxon>Hypocreales</taxon>
        <taxon>Hypocreaceae</taxon>
        <taxon>Trichoderma</taxon>
    </lineage>
</organism>
<sequence length="106" mass="12373">MEFLTNIVFCNHRLWLIDITVDLDDVDVRPSMLNKTFVYKSFNYLCVEDKNQIFPSYPWTPVGQTALDYKAALVMLIPWQYKGQLDKVGMLIMDFDASDAPIKMEE</sequence>
<keyword evidence="2" id="KW-1185">Reference proteome</keyword>
<gene>
    <name evidence="1" type="ORF">A9Z42_0037150</name>
</gene>
<protein>
    <submittedName>
        <fullName evidence="1">Uncharacterized protein</fullName>
    </submittedName>
</protein>
<proteinExistence type="predicted"/>
<comment type="caution">
    <text evidence="1">The sequence shown here is derived from an EMBL/GenBank/DDBJ whole genome shotgun (WGS) entry which is preliminary data.</text>
</comment>
<dbReference type="AlphaFoldDB" id="A0A2H2ZMD2"/>
<evidence type="ECO:0000313" key="1">
    <source>
        <dbReference type="EMBL" id="OTA03276.1"/>
    </source>
</evidence>
<reference evidence="1 2" key="1">
    <citation type="journal article" date="2015" name="Genome Announc.">
        <title>Genome sequence and annotation of Trichoderma parareesei, the ancestor of the cellulase producer Trichoderma reesei.</title>
        <authorList>
            <person name="Yang D."/>
            <person name="Pomraning K."/>
            <person name="Kopchinskiy A."/>
            <person name="Karimi Aghcheh R."/>
            <person name="Atanasova L."/>
            <person name="Chenthamara K."/>
            <person name="Baker S.E."/>
            <person name="Zhang R."/>
            <person name="Shen Q."/>
            <person name="Freitag M."/>
            <person name="Kubicek C.P."/>
            <person name="Druzhinina I.S."/>
        </authorList>
    </citation>
    <scope>NUCLEOTIDE SEQUENCE [LARGE SCALE GENOMIC DNA]</scope>
    <source>
        <strain evidence="1 2">CBS 125925</strain>
    </source>
</reference>
<dbReference type="Proteomes" id="UP000219286">
    <property type="component" value="Unassembled WGS sequence"/>
</dbReference>
<name>A0A2H2ZMD2_TRIPA</name>
<evidence type="ECO:0000313" key="2">
    <source>
        <dbReference type="Proteomes" id="UP000219286"/>
    </source>
</evidence>
<dbReference type="EMBL" id="LFMI01000394">
    <property type="protein sequence ID" value="OTA03276.1"/>
    <property type="molecule type" value="Genomic_DNA"/>
</dbReference>
<accession>A0A2H2ZMD2</accession>